<evidence type="ECO:0000313" key="1">
    <source>
        <dbReference type="EMBL" id="KAI0082998.1"/>
    </source>
</evidence>
<comment type="caution">
    <text evidence="1">The sequence shown here is derived from an EMBL/GenBank/DDBJ whole genome shotgun (WGS) entry which is preliminary data.</text>
</comment>
<keyword evidence="2" id="KW-1185">Reference proteome</keyword>
<dbReference type="Proteomes" id="UP001055072">
    <property type="component" value="Unassembled WGS sequence"/>
</dbReference>
<sequence>MDSHWSPYSSKTEFLLDTIDNLPRMPISDSLMKLFLWVLTEAGVHDVPSFYRLRKIQKELREASGVPTLRCDSVQGNIFFLNDPRRVIAQDWSNPAIRPHIQVYPEIAKDYVSEVWHGDKWLNSVDLDVLSPMYDAGEKHYYVNELTQLCDGRFVVPLRWVVYQSTVHAQSRIVNFDREGFAFIDSTGDPVLISVDTMIKNYYDLQTNEEIPVWCESSYAYAVAMPNPLREIANGDPLYTSFVDYFEDDVSGNRSKSWNKHLNGYMAHRNLPRSLLQQEYHIHFVSTSTHATIAEQFTGFKNLIETTHTAPVRVQDSSNGRGVRFRMFVNADPSDNPMQSEVASHIGGGGNLFCRKCDAGGTNEEKESVAGFERLFKPGKPRSKSDIINSLQAQVKLACAGVAQPVKDLQTATGVKDIYTQYWIESLLERAKTMRKDDPSRAREDIERELLDWVAAHSKDIYSGFLTLKGFDPTVDTPIEILHTLLLGLVKYGWHMTHTGWSSTQKEVYAHRLQATNIDGLSIYPIRASYILQFANSLIGRQLKTLAQTTLFHVHDLVSPIQFRLWHAIGELSALLWIPMIYDMNTYLDDVDIAVGNVLDTFAEIDPTKILQKIKLHLQVHARADILRFGPLVGVSTEGFESFNAVFRFCSIFSNHRAPSRDIALQFAEQESMKHRLTGGWWSTDGGNTWTNAGSGVRDTILNQPVLQRLVGWSVPKPVFHRRPGSATLKPLPKGVREREPVMLTFTKVSQTLNASSYVRPNATCFAGRSFIAQSKDECTVDSWVMVPSPIDRTNLIGQVIEILVTSSTSSSKCLVVLDIFHLASTRHDIYRMPYLQRRLGEVSTVTVAAEDVLFKFNAQHDCLHAGCQVSGQRAQVQERIETSRTSSYVEHAHNAQTDRFIVNMHAFHNAHLIRQAIPRFLSAPIPYNSDRARKHEEISTDLRRMQQAK</sequence>
<organism evidence="1 2">
    <name type="scientific">Irpex rosettiformis</name>
    <dbReference type="NCBI Taxonomy" id="378272"/>
    <lineage>
        <taxon>Eukaryota</taxon>
        <taxon>Fungi</taxon>
        <taxon>Dikarya</taxon>
        <taxon>Basidiomycota</taxon>
        <taxon>Agaricomycotina</taxon>
        <taxon>Agaricomycetes</taxon>
        <taxon>Polyporales</taxon>
        <taxon>Irpicaceae</taxon>
        <taxon>Irpex</taxon>
    </lineage>
</organism>
<reference evidence="1" key="1">
    <citation type="journal article" date="2021" name="Environ. Microbiol.">
        <title>Gene family expansions and transcriptome signatures uncover fungal adaptations to wood decay.</title>
        <authorList>
            <person name="Hage H."/>
            <person name="Miyauchi S."/>
            <person name="Viragh M."/>
            <person name="Drula E."/>
            <person name="Min B."/>
            <person name="Chaduli D."/>
            <person name="Navarro D."/>
            <person name="Favel A."/>
            <person name="Norest M."/>
            <person name="Lesage-Meessen L."/>
            <person name="Balint B."/>
            <person name="Merenyi Z."/>
            <person name="de Eugenio L."/>
            <person name="Morin E."/>
            <person name="Martinez A.T."/>
            <person name="Baldrian P."/>
            <person name="Stursova M."/>
            <person name="Martinez M.J."/>
            <person name="Novotny C."/>
            <person name="Magnuson J.K."/>
            <person name="Spatafora J.W."/>
            <person name="Maurice S."/>
            <person name="Pangilinan J."/>
            <person name="Andreopoulos W."/>
            <person name="LaButti K."/>
            <person name="Hundley H."/>
            <person name="Na H."/>
            <person name="Kuo A."/>
            <person name="Barry K."/>
            <person name="Lipzen A."/>
            <person name="Henrissat B."/>
            <person name="Riley R."/>
            <person name="Ahrendt S."/>
            <person name="Nagy L.G."/>
            <person name="Grigoriev I.V."/>
            <person name="Martin F."/>
            <person name="Rosso M.N."/>
        </authorList>
    </citation>
    <scope>NUCLEOTIDE SEQUENCE</scope>
    <source>
        <strain evidence="1">CBS 384.51</strain>
    </source>
</reference>
<feature type="non-terminal residue" evidence="1">
    <location>
        <position position="950"/>
    </location>
</feature>
<accession>A0ACB8TLW1</accession>
<protein>
    <submittedName>
        <fullName evidence="1">Uncharacterized protein</fullName>
    </submittedName>
</protein>
<evidence type="ECO:0000313" key="2">
    <source>
        <dbReference type="Proteomes" id="UP001055072"/>
    </source>
</evidence>
<proteinExistence type="predicted"/>
<dbReference type="EMBL" id="MU275021">
    <property type="protein sequence ID" value="KAI0082998.1"/>
    <property type="molecule type" value="Genomic_DNA"/>
</dbReference>
<name>A0ACB8TLW1_9APHY</name>
<gene>
    <name evidence="1" type="ORF">BDY19DRAFT_901079</name>
</gene>